<dbReference type="InterPro" id="IPR005074">
    <property type="entry name" value="Peptidase_C39"/>
</dbReference>
<dbReference type="GO" id="GO:0006508">
    <property type="term" value="P:proteolysis"/>
    <property type="evidence" value="ECO:0007669"/>
    <property type="project" value="InterPro"/>
</dbReference>
<evidence type="ECO:0000259" key="1">
    <source>
        <dbReference type="PROSITE" id="PS50990"/>
    </source>
</evidence>
<dbReference type="GO" id="GO:0008233">
    <property type="term" value="F:peptidase activity"/>
    <property type="evidence" value="ECO:0007669"/>
    <property type="project" value="InterPro"/>
</dbReference>
<protein>
    <submittedName>
        <fullName evidence="2">Cysteine peptidase family C39 domain-containing protein</fullName>
    </submittedName>
</protein>
<accession>A0AAE4K6N6</accession>
<name>A0AAE4K6N6_9BURK</name>
<proteinExistence type="predicted"/>
<evidence type="ECO:0000313" key="2">
    <source>
        <dbReference type="EMBL" id="MDT0338225.1"/>
    </source>
</evidence>
<dbReference type="RefSeq" id="WP_310837715.1">
    <property type="nucleotide sequence ID" value="NZ_JAVLSM010000008.1"/>
</dbReference>
<dbReference type="PROSITE" id="PS50990">
    <property type="entry name" value="PEPTIDASE_C39"/>
    <property type="match status" value="1"/>
</dbReference>
<dbReference type="Gene3D" id="3.90.70.10">
    <property type="entry name" value="Cysteine proteinases"/>
    <property type="match status" value="1"/>
</dbReference>
<sequence>MLVLWPMAAPRAVRAGLKSMRQLQMQEIERQTLDYSCGAAALAILLRLYFGHPLHEQDVLADIIVRLPKPELADRIKNGFSMLDLKQSAQRMGYAATGVRLNMEQAMRLKGPVIVLLYRDGLKHFVVLKGIVQGRALLADAVRGHVRLPLHELAQQWHGETLVVGREQFGFSSFHALAPANGNAVAPEQETVRALRHLPLN</sequence>
<dbReference type="Pfam" id="PF03412">
    <property type="entry name" value="Peptidase_C39"/>
    <property type="match status" value="1"/>
</dbReference>
<organism evidence="2">
    <name type="scientific">Herbaspirillum huttiense subsp. nephrolepidis</name>
    <dbReference type="NCBI Taxonomy" id="3075126"/>
    <lineage>
        <taxon>Bacteria</taxon>
        <taxon>Pseudomonadati</taxon>
        <taxon>Pseudomonadota</taxon>
        <taxon>Betaproteobacteria</taxon>
        <taxon>Burkholderiales</taxon>
        <taxon>Oxalobacteraceae</taxon>
        <taxon>Herbaspirillum</taxon>
    </lineage>
</organism>
<feature type="domain" description="Peptidase C39" evidence="1">
    <location>
        <begin position="31"/>
        <end position="164"/>
    </location>
</feature>
<comment type="caution">
    <text evidence="2">The sequence shown here is derived from an EMBL/GenBank/DDBJ whole genome shotgun (WGS) entry which is preliminary data.</text>
</comment>
<reference evidence="2" key="1">
    <citation type="submission" date="2023-02" db="EMBL/GenBank/DDBJ databases">
        <title>Description of Herbaspirillum huttiense subsp. nephrolepsisexaltata and Herbaspirillum huttiense subsp. lycopersicon.</title>
        <authorList>
            <person name="Poudel M."/>
            <person name="Sharma A."/>
            <person name="Goss E."/>
            <person name="Tapia J.H."/>
            <person name="Harmon C.M."/>
            <person name="Jones J.B."/>
        </authorList>
    </citation>
    <scope>NUCLEOTIDE SEQUENCE</scope>
    <source>
        <strain evidence="2">NC40101</strain>
    </source>
</reference>
<dbReference type="AlphaFoldDB" id="A0AAE4K6N6"/>
<dbReference type="GO" id="GO:0016020">
    <property type="term" value="C:membrane"/>
    <property type="evidence" value="ECO:0007669"/>
    <property type="project" value="InterPro"/>
</dbReference>
<dbReference type="EMBL" id="JAVRAA010000007">
    <property type="protein sequence ID" value="MDT0338225.1"/>
    <property type="molecule type" value="Genomic_DNA"/>
</dbReference>
<dbReference type="GO" id="GO:0005524">
    <property type="term" value="F:ATP binding"/>
    <property type="evidence" value="ECO:0007669"/>
    <property type="project" value="InterPro"/>
</dbReference>
<gene>
    <name evidence="2" type="ORF">RJN63_15380</name>
</gene>